<dbReference type="GO" id="GO:0032259">
    <property type="term" value="P:methylation"/>
    <property type="evidence" value="ECO:0007669"/>
    <property type="project" value="UniProtKB-KW"/>
</dbReference>
<dbReference type="SMART" id="SM00138">
    <property type="entry name" value="MeTrc"/>
    <property type="match status" value="1"/>
</dbReference>
<feature type="region of interest" description="Disordered" evidence="5">
    <location>
        <begin position="348"/>
        <end position="370"/>
    </location>
</feature>
<feature type="compositionally biased region" description="Basic residues" evidence="5">
    <location>
        <begin position="481"/>
        <end position="494"/>
    </location>
</feature>
<keyword evidence="2" id="KW-0808">Transferase</keyword>
<evidence type="ECO:0000256" key="3">
    <source>
        <dbReference type="ARBA" id="ARBA00022691"/>
    </source>
</evidence>
<organism evidence="7 8">
    <name type="scientific">Paraburkholderia edwinii</name>
    <dbReference type="NCBI Taxonomy" id="2861782"/>
    <lineage>
        <taxon>Bacteria</taxon>
        <taxon>Pseudomonadati</taxon>
        <taxon>Pseudomonadota</taxon>
        <taxon>Betaproteobacteria</taxon>
        <taxon>Burkholderiales</taxon>
        <taxon>Burkholderiaceae</taxon>
        <taxon>Paraburkholderia</taxon>
    </lineage>
</organism>
<keyword evidence="1 7" id="KW-0489">Methyltransferase</keyword>
<gene>
    <name evidence="7" type="ORF">KZJ38_17440</name>
</gene>
<name>A0ABX8UM26_9BURK</name>
<dbReference type="PANTHER" id="PTHR24422">
    <property type="entry name" value="CHEMOTAXIS PROTEIN METHYLTRANSFERASE"/>
    <property type="match status" value="1"/>
</dbReference>
<dbReference type="InterPro" id="IPR011990">
    <property type="entry name" value="TPR-like_helical_dom_sf"/>
</dbReference>
<feature type="repeat" description="TPR" evidence="4">
    <location>
        <begin position="405"/>
        <end position="438"/>
    </location>
</feature>
<evidence type="ECO:0000259" key="6">
    <source>
        <dbReference type="PROSITE" id="PS50123"/>
    </source>
</evidence>
<dbReference type="PRINTS" id="PR00996">
    <property type="entry name" value="CHERMTFRASE"/>
</dbReference>
<keyword evidence="3" id="KW-0949">S-adenosyl-L-methionine</keyword>
<dbReference type="Pfam" id="PF01739">
    <property type="entry name" value="CheR"/>
    <property type="match status" value="2"/>
</dbReference>
<feature type="region of interest" description="Disordered" evidence="5">
    <location>
        <begin position="467"/>
        <end position="494"/>
    </location>
</feature>
<sequence>MNAEPRIDARFESWLLRETGISAPTLGAHAFERAVWDRVRATQEAASEGDLETYWQLLNASHDERQALVELIVVPETWFFRDREAFVALARLANERLVRDASHVLRVLSAPCSTGEEPYSIAMALFDAGIGPERFSIDAIDISERALDIARAGVYGRNSFRGRALEFRERHFTVAGSGAAGSDSRFCADDTGLADAAGAASGDVRYVLSERVRNAVRFGRANLFDAPHPADARFDFILCRNVLIYFDRDSQDRAIRLLDARLAQDGMMFVGPAETGLMMRHAYNPARIPLAFAFARAPADEARPPRPAPIASAIAVAPVKPIAPIAPIPPIRPVPPARQPFAKQAAAARATASKVDATRTASASSEAPTKREALLADASRLADEGRFDHAERVANQCVNIHGPDASAFYLLGLIMDARGRGADAGDYYRKALYLEPSHYEALTHLAALLEMTGDAAGAERLTRRAERAAQGRRDAPERKATHVNHVNRTRGFHD</sequence>
<dbReference type="GO" id="GO:0008168">
    <property type="term" value="F:methyltransferase activity"/>
    <property type="evidence" value="ECO:0007669"/>
    <property type="project" value="UniProtKB-KW"/>
</dbReference>
<feature type="compositionally biased region" description="Basic and acidic residues" evidence="5">
    <location>
        <begin position="467"/>
        <end position="480"/>
    </location>
</feature>
<reference evidence="7 8" key="1">
    <citation type="submission" date="2021-07" db="EMBL/GenBank/DDBJ databases">
        <title>Paraburkholderia edwinii protects Aspergillus sp. from phenazines by acting as a toxin sponge.</title>
        <authorList>
            <person name="Dahlstrom K.M."/>
            <person name="Newman D.K."/>
        </authorList>
    </citation>
    <scope>NUCLEOTIDE SEQUENCE [LARGE SCALE GENOMIC DNA]</scope>
    <source>
        <strain evidence="7 8">Pe01</strain>
    </source>
</reference>
<dbReference type="Gene3D" id="1.25.40.10">
    <property type="entry name" value="Tetratricopeptide repeat domain"/>
    <property type="match status" value="1"/>
</dbReference>
<dbReference type="SUPFAM" id="SSF53335">
    <property type="entry name" value="S-adenosyl-L-methionine-dependent methyltransferases"/>
    <property type="match status" value="1"/>
</dbReference>
<protein>
    <submittedName>
        <fullName evidence="7">Methyltransferase</fullName>
    </submittedName>
</protein>
<dbReference type="Gene3D" id="3.40.50.150">
    <property type="entry name" value="Vaccinia Virus protein VP39"/>
    <property type="match status" value="1"/>
</dbReference>
<dbReference type="InterPro" id="IPR050903">
    <property type="entry name" value="Bact_Chemotaxis_MeTrfase"/>
</dbReference>
<evidence type="ECO:0000313" key="7">
    <source>
        <dbReference type="EMBL" id="QYD68049.1"/>
    </source>
</evidence>
<dbReference type="InterPro" id="IPR000780">
    <property type="entry name" value="CheR_MeTrfase"/>
</dbReference>
<proteinExistence type="predicted"/>
<evidence type="ECO:0000313" key="8">
    <source>
        <dbReference type="Proteomes" id="UP000826462"/>
    </source>
</evidence>
<dbReference type="InterPro" id="IPR029063">
    <property type="entry name" value="SAM-dependent_MTases_sf"/>
</dbReference>
<dbReference type="PROSITE" id="PS50123">
    <property type="entry name" value="CHER"/>
    <property type="match status" value="1"/>
</dbReference>
<dbReference type="SUPFAM" id="SSF48452">
    <property type="entry name" value="TPR-like"/>
    <property type="match status" value="1"/>
</dbReference>
<keyword evidence="4" id="KW-0802">TPR repeat</keyword>
<dbReference type="EMBL" id="CP080095">
    <property type="protein sequence ID" value="QYD68049.1"/>
    <property type="molecule type" value="Genomic_DNA"/>
</dbReference>
<dbReference type="InterPro" id="IPR022642">
    <property type="entry name" value="CheR_C"/>
</dbReference>
<evidence type="ECO:0000256" key="2">
    <source>
        <dbReference type="ARBA" id="ARBA00022679"/>
    </source>
</evidence>
<dbReference type="Proteomes" id="UP000826462">
    <property type="component" value="Chromosome 1"/>
</dbReference>
<keyword evidence="8" id="KW-1185">Reference proteome</keyword>
<evidence type="ECO:0000256" key="5">
    <source>
        <dbReference type="SAM" id="MobiDB-lite"/>
    </source>
</evidence>
<dbReference type="PROSITE" id="PS50005">
    <property type="entry name" value="TPR"/>
    <property type="match status" value="1"/>
</dbReference>
<feature type="domain" description="CheR-type methyltransferase" evidence="6">
    <location>
        <begin position="1"/>
        <end position="275"/>
    </location>
</feature>
<dbReference type="InterPro" id="IPR019734">
    <property type="entry name" value="TPR_rpt"/>
</dbReference>
<dbReference type="RefSeq" id="WP_219797442.1">
    <property type="nucleotide sequence ID" value="NZ_CP080095.1"/>
</dbReference>
<evidence type="ECO:0000256" key="4">
    <source>
        <dbReference type="PROSITE-ProRule" id="PRU00339"/>
    </source>
</evidence>
<dbReference type="PANTHER" id="PTHR24422:SF19">
    <property type="entry name" value="CHEMOTAXIS PROTEIN METHYLTRANSFERASE"/>
    <property type="match status" value="1"/>
</dbReference>
<evidence type="ECO:0000256" key="1">
    <source>
        <dbReference type="ARBA" id="ARBA00022603"/>
    </source>
</evidence>
<accession>A0ABX8UM26</accession>